<keyword evidence="2" id="KW-0808">Transferase</keyword>
<dbReference type="PANTHER" id="PTHR11783">
    <property type="entry name" value="SULFOTRANSFERASE SULT"/>
    <property type="match status" value="1"/>
</dbReference>
<evidence type="ECO:0000256" key="1">
    <source>
        <dbReference type="ARBA" id="ARBA00005771"/>
    </source>
</evidence>
<dbReference type="EnsemblMetazoa" id="Aqu2.1.43867_001">
    <property type="protein sequence ID" value="Aqu2.1.43867_001"/>
    <property type="gene ID" value="Aqu2.1.43867"/>
</dbReference>
<dbReference type="AlphaFoldDB" id="A0A1X7VUS4"/>
<dbReference type="InterPro" id="IPR000863">
    <property type="entry name" value="Sulfotransferase_dom"/>
</dbReference>
<feature type="domain" description="Sulfotransferase" evidence="3">
    <location>
        <begin position="10"/>
        <end position="59"/>
    </location>
</feature>
<organism evidence="4">
    <name type="scientific">Amphimedon queenslandica</name>
    <name type="common">Sponge</name>
    <dbReference type="NCBI Taxonomy" id="400682"/>
    <lineage>
        <taxon>Eukaryota</taxon>
        <taxon>Metazoa</taxon>
        <taxon>Porifera</taxon>
        <taxon>Demospongiae</taxon>
        <taxon>Heteroscleromorpha</taxon>
        <taxon>Haplosclerida</taxon>
        <taxon>Niphatidae</taxon>
        <taxon>Amphimedon</taxon>
    </lineage>
</organism>
<comment type="similarity">
    <text evidence="1">Belongs to the sulfotransferase 1 family.</text>
</comment>
<protein>
    <recommendedName>
        <fullName evidence="3">Sulfotransferase domain-containing protein</fullName>
    </recommendedName>
</protein>
<dbReference type="SUPFAM" id="SSF52540">
    <property type="entry name" value="P-loop containing nucleoside triphosphate hydrolases"/>
    <property type="match status" value="1"/>
</dbReference>
<evidence type="ECO:0000256" key="2">
    <source>
        <dbReference type="ARBA" id="ARBA00022679"/>
    </source>
</evidence>
<dbReference type="GO" id="GO:0008146">
    <property type="term" value="F:sulfotransferase activity"/>
    <property type="evidence" value="ECO:0007669"/>
    <property type="project" value="InterPro"/>
</dbReference>
<sequence>MFLNGGNIKTDAKNILFLMYEDLKKDLSRSVKTIVQFMGYSLDDAMIEKITRQCTFDSMTVYLRHQRGYCL</sequence>
<dbReference type="InParanoid" id="A0A1X7VUS4"/>
<evidence type="ECO:0000313" key="4">
    <source>
        <dbReference type="EnsemblMetazoa" id="Aqu2.1.43867_001"/>
    </source>
</evidence>
<name>A0A1X7VUS4_AMPQE</name>
<proteinExistence type="inferred from homology"/>
<accession>A0A1X7VUS4</accession>
<dbReference type="Gene3D" id="3.40.50.300">
    <property type="entry name" value="P-loop containing nucleotide triphosphate hydrolases"/>
    <property type="match status" value="1"/>
</dbReference>
<reference evidence="4" key="1">
    <citation type="submission" date="2017-05" db="UniProtKB">
        <authorList>
            <consortium name="EnsemblMetazoa"/>
        </authorList>
    </citation>
    <scope>IDENTIFICATION</scope>
</reference>
<dbReference type="InterPro" id="IPR027417">
    <property type="entry name" value="P-loop_NTPase"/>
</dbReference>
<dbReference type="OrthoDB" id="205623at2759"/>
<evidence type="ECO:0000259" key="3">
    <source>
        <dbReference type="Pfam" id="PF00685"/>
    </source>
</evidence>
<dbReference type="Pfam" id="PF00685">
    <property type="entry name" value="Sulfotransfer_1"/>
    <property type="match status" value="1"/>
</dbReference>